<name>A0ABW1JHA8_9ACTN</name>
<evidence type="ECO:0000313" key="2">
    <source>
        <dbReference type="Proteomes" id="UP001596189"/>
    </source>
</evidence>
<dbReference type="EMBL" id="JBHSRD010000004">
    <property type="protein sequence ID" value="MFC6008058.1"/>
    <property type="molecule type" value="Genomic_DNA"/>
</dbReference>
<organism evidence="1 2">
    <name type="scientific">Angustibacter luteus</name>
    <dbReference type="NCBI Taxonomy" id="658456"/>
    <lineage>
        <taxon>Bacteria</taxon>
        <taxon>Bacillati</taxon>
        <taxon>Actinomycetota</taxon>
        <taxon>Actinomycetes</taxon>
        <taxon>Kineosporiales</taxon>
        <taxon>Kineosporiaceae</taxon>
    </lineage>
</organism>
<protein>
    <submittedName>
        <fullName evidence="1">Uncharacterized protein</fullName>
    </submittedName>
</protein>
<keyword evidence="2" id="KW-1185">Reference proteome</keyword>
<evidence type="ECO:0000313" key="1">
    <source>
        <dbReference type="EMBL" id="MFC6008058.1"/>
    </source>
</evidence>
<sequence>MSNETPKSVLGEDGGYYWPMIGTPVAREEAWSRFWAVMRDGLAELAMEGRLPEWIVDPDCADAMKSASTPGEGRRAAMELWITKLIRGDVVEMQVFPNLEQMVFDGTDDLRHARRRARREGMTDVVVSLADRYQLRIDIARRSRCSGRGGNSR</sequence>
<proteinExistence type="predicted"/>
<reference evidence="2" key="1">
    <citation type="journal article" date="2019" name="Int. J. Syst. Evol. Microbiol.">
        <title>The Global Catalogue of Microorganisms (GCM) 10K type strain sequencing project: providing services to taxonomists for standard genome sequencing and annotation.</title>
        <authorList>
            <consortium name="The Broad Institute Genomics Platform"/>
            <consortium name="The Broad Institute Genome Sequencing Center for Infectious Disease"/>
            <person name="Wu L."/>
            <person name="Ma J."/>
        </authorList>
    </citation>
    <scope>NUCLEOTIDE SEQUENCE [LARGE SCALE GENOMIC DNA]</scope>
    <source>
        <strain evidence="2">KACC 14249</strain>
    </source>
</reference>
<gene>
    <name evidence="1" type="ORF">ACFQDO_13055</name>
</gene>
<accession>A0ABW1JHA8</accession>
<comment type="caution">
    <text evidence="1">The sequence shown here is derived from an EMBL/GenBank/DDBJ whole genome shotgun (WGS) entry which is preliminary data.</text>
</comment>
<dbReference type="Proteomes" id="UP001596189">
    <property type="component" value="Unassembled WGS sequence"/>
</dbReference>
<dbReference type="RefSeq" id="WP_345715253.1">
    <property type="nucleotide sequence ID" value="NZ_BAABFP010000002.1"/>
</dbReference>